<organism evidence="1 2">
    <name type="scientific">Streptomyces thermocarboxydovorans</name>
    <dbReference type="NCBI Taxonomy" id="59298"/>
    <lineage>
        <taxon>Bacteria</taxon>
        <taxon>Bacillati</taxon>
        <taxon>Actinomycetota</taxon>
        <taxon>Actinomycetes</taxon>
        <taxon>Kitasatosporales</taxon>
        <taxon>Streptomycetaceae</taxon>
        <taxon>Streptomyces</taxon>
    </lineage>
</organism>
<gene>
    <name evidence="1" type="ORF">GCM10009535_00270</name>
</gene>
<evidence type="ECO:0000313" key="1">
    <source>
        <dbReference type="EMBL" id="GAA0628925.1"/>
    </source>
</evidence>
<comment type="caution">
    <text evidence="1">The sequence shown here is derived from an EMBL/GenBank/DDBJ whole genome shotgun (WGS) entry which is preliminary data.</text>
</comment>
<dbReference type="EMBL" id="BAAAGU010000001">
    <property type="protein sequence ID" value="GAA0628925.1"/>
    <property type="molecule type" value="Genomic_DNA"/>
</dbReference>
<keyword evidence="2" id="KW-1185">Reference proteome</keyword>
<proteinExistence type="predicted"/>
<sequence length="150" mass="15952">MTTGLDTGTYELLRDRITAQAAELARPAEALNTRRVEEFGSQGLTLSGSAAQSEATRTEPPFRLQGSYLTMNRIAQRIRPAMDDSELATVVQDHYAAEAQTLTTGAEANLVKPAELRGTLTGAQAARWAEVKSAYGGGDRDGAPEAGRVA</sequence>
<name>A0ABN1H4V6_9ACTN</name>
<reference evidence="1 2" key="1">
    <citation type="journal article" date="2019" name="Int. J. Syst. Evol. Microbiol.">
        <title>The Global Catalogue of Microorganisms (GCM) 10K type strain sequencing project: providing services to taxonomists for standard genome sequencing and annotation.</title>
        <authorList>
            <consortium name="The Broad Institute Genomics Platform"/>
            <consortium name="The Broad Institute Genome Sequencing Center for Infectious Disease"/>
            <person name="Wu L."/>
            <person name="Ma J."/>
        </authorList>
    </citation>
    <scope>NUCLEOTIDE SEQUENCE [LARGE SCALE GENOMIC DNA]</scope>
    <source>
        <strain evidence="1 2">JCM 10367</strain>
    </source>
</reference>
<accession>A0ABN1H4V6</accession>
<evidence type="ECO:0000313" key="2">
    <source>
        <dbReference type="Proteomes" id="UP001500724"/>
    </source>
</evidence>
<protein>
    <submittedName>
        <fullName evidence="1">Uncharacterized protein</fullName>
    </submittedName>
</protein>
<dbReference type="Proteomes" id="UP001500724">
    <property type="component" value="Unassembled WGS sequence"/>
</dbReference>